<gene>
    <name evidence="2" type="ORF">NTEN_LOCUS9857</name>
</gene>
<feature type="non-terminal residue" evidence="2">
    <location>
        <position position="1"/>
    </location>
</feature>
<organism evidence="2 3">
    <name type="scientific">Nesidiocoris tenuis</name>
    <dbReference type="NCBI Taxonomy" id="355587"/>
    <lineage>
        <taxon>Eukaryota</taxon>
        <taxon>Metazoa</taxon>
        <taxon>Ecdysozoa</taxon>
        <taxon>Arthropoda</taxon>
        <taxon>Hexapoda</taxon>
        <taxon>Insecta</taxon>
        <taxon>Pterygota</taxon>
        <taxon>Neoptera</taxon>
        <taxon>Paraneoptera</taxon>
        <taxon>Hemiptera</taxon>
        <taxon>Heteroptera</taxon>
        <taxon>Panheteroptera</taxon>
        <taxon>Cimicomorpha</taxon>
        <taxon>Miridae</taxon>
        <taxon>Dicyphina</taxon>
        <taxon>Nesidiocoris</taxon>
    </lineage>
</organism>
<protein>
    <submittedName>
        <fullName evidence="2">Uncharacterized protein</fullName>
    </submittedName>
</protein>
<name>A0A6H5GMT8_9HEMI</name>
<reference evidence="2 3" key="1">
    <citation type="submission" date="2020-02" db="EMBL/GenBank/DDBJ databases">
        <authorList>
            <person name="Ferguson B K."/>
        </authorList>
    </citation>
    <scope>NUCLEOTIDE SEQUENCE [LARGE SCALE GENOMIC DNA]</scope>
</reference>
<feature type="compositionally biased region" description="Basic and acidic residues" evidence="1">
    <location>
        <begin position="215"/>
        <end position="224"/>
    </location>
</feature>
<sequence length="224" mass="25862">WPYNVADGCIIILAVPPYKPEHLSRLSSAKTTSLILSVVLPVQPLFGSRLPVFLSSYPNLSQWLPGSLNSSSIRACFKLAERVFRFFLPKQLQKKSKVYKFIKYESFKYAPLVFPLVRERNAQSPGNPQKPIIRSLNYEKGHPWISVQVFGKLETFEHWKTRYSESNVDFSSKNPRPLAQLSELRMRCSPVSSRHRAQDDSPTTFTLRGTKRRRTYDSRPRNSL</sequence>
<evidence type="ECO:0000313" key="2">
    <source>
        <dbReference type="EMBL" id="CAB0004380.1"/>
    </source>
</evidence>
<keyword evidence="3" id="KW-1185">Reference proteome</keyword>
<dbReference type="Proteomes" id="UP000479000">
    <property type="component" value="Unassembled WGS sequence"/>
</dbReference>
<dbReference type="AlphaFoldDB" id="A0A6H5GMT8"/>
<proteinExistence type="predicted"/>
<feature type="region of interest" description="Disordered" evidence="1">
    <location>
        <begin position="189"/>
        <end position="224"/>
    </location>
</feature>
<accession>A0A6H5GMT8</accession>
<dbReference type="EMBL" id="CADCXU010014904">
    <property type="protein sequence ID" value="CAB0004380.1"/>
    <property type="molecule type" value="Genomic_DNA"/>
</dbReference>
<evidence type="ECO:0000313" key="3">
    <source>
        <dbReference type="Proteomes" id="UP000479000"/>
    </source>
</evidence>
<evidence type="ECO:0000256" key="1">
    <source>
        <dbReference type="SAM" id="MobiDB-lite"/>
    </source>
</evidence>